<protein>
    <recommendedName>
        <fullName evidence="5">Bacterial Ig-like domain-containing protein</fullName>
    </recommendedName>
</protein>
<name>A0A366MA28_9EURY</name>
<evidence type="ECO:0008006" key="5">
    <source>
        <dbReference type="Google" id="ProtNLM"/>
    </source>
</evidence>
<dbReference type="EMBL" id="NIZT01000029">
    <property type="protein sequence ID" value="RBQ23046.1"/>
    <property type="molecule type" value="Genomic_DNA"/>
</dbReference>
<dbReference type="AlphaFoldDB" id="A0A366MA28"/>
<accession>A0A366MA28</accession>
<comment type="caution">
    <text evidence="3">The sequence shown here is derived from an EMBL/GenBank/DDBJ whole genome shotgun (WGS) entry which is preliminary data.</text>
</comment>
<keyword evidence="4" id="KW-1185">Reference proteome</keyword>
<feature type="compositionally biased region" description="Pro residues" evidence="1">
    <location>
        <begin position="125"/>
        <end position="139"/>
    </location>
</feature>
<dbReference type="Proteomes" id="UP000253099">
    <property type="component" value="Unassembled WGS sequence"/>
</dbReference>
<keyword evidence="2" id="KW-0472">Membrane</keyword>
<reference evidence="3 4" key="1">
    <citation type="submission" date="2018-06" db="EMBL/GenBank/DDBJ databases">
        <title>Genomic insight into two independent archaeal endosymbiosis events.</title>
        <authorList>
            <person name="Lind A.E."/>
            <person name="Lewis W.H."/>
            <person name="Spang A."/>
            <person name="Guy L."/>
            <person name="Embley M.T."/>
            <person name="Ettema T.J.G."/>
        </authorList>
    </citation>
    <scope>NUCLEOTIDE SEQUENCE [LARGE SCALE GENOMIC DNA]</scope>
    <source>
        <strain evidence="3">NOE</strain>
    </source>
</reference>
<evidence type="ECO:0000256" key="1">
    <source>
        <dbReference type="SAM" id="MobiDB-lite"/>
    </source>
</evidence>
<evidence type="ECO:0000256" key="2">
    <source>
        <dbReference type="SAM" id="Phobius"/>
    </source>
</evidence>
<proteinExistence type="predicted"/>
<sequence length="189" mass="20553">MLLLVLLVNNIHLSFTNTTSFNVAKLNTNITGGANDSVVDEETIIPGTITDELGNPIANAELEIIVDGQKFTVTTNSTSGWSLKYTPKSPRTIDISVNFVGNGTFEGRVKSFSFNVKKRLDPKPRPISPIPDPIIPDPIPSNDTNKTSNDPPTAKVVVMKETGIPIITIILILISLIGLIGRRKKHKNQ</sequence>
<feature type="region of interest" description="Disordered" evidence="1">
    <location>
        <begin position="120"/>
        <end position="151"/>
    </location>
</feature>
<gene>
    <name evidence="3" type="ORF">ALNOE001_11690</name>
</gene>
<evidence type="ECO:0000313" key="4">
    <source>
        <dbReference type="Proteomes" id="UP000253099"/>
    </source>
</evidence>
<feature type="compositionally biased region" description="Polar residues" evidence="1">
    <location>
        <begin position="141"/>
        <end position="151"/>
    </location>
</feature>
<evidence type="ECO:0000313" key="3">
    <source>
        <dbReference type="EMBL" id="RBQ23046.1"/>
    </source>
</evidence>
<organism evidence="3 4">
    <name type="scientific">Candidatus Methanobinarius endosymbioticus</name>
    <dbReference type="NCBI Taxonomy" id="2006182"/>
    <lineage>
        <taxon>Archaea</taxon>
        <taxon>Methanobacteriati</taxon>
        <taxon>Methanobacteriota</taxon>
        <taxon>Methanomada group</taxon>
        <taxon>Methanobacteria</taxon>
        <taxon>Methanobacteriales</taxon>
        <taxon>Methanobacteriaceae</taxon>
        <taxon>Candidatus Methanobinarius</taxon>
    </lineage>
</organism>
<feature type="transmembrane region" description="Helical" evidence="2">
    <location>
        <begin position="162"/>
        <end position="181"/>
    </location>
</feature>
<keyword evidence="2" id="KW-0812">Transmembrane</keyword>
<keyword evidence="2" id="KW-1133">Transmembrane helix</keyword>